<name>A0A481S8W3_9VIRU</name>
<dbReference type="Proteomes" id="UP000679593">
    <property type="component" value="Segment"/>
</dbReference>
<dbReference type="KEGG" id="vg:65102907"/>
<dbReference type="InterPro" id="IPR010746">
    <property type="entry name" value="CYMV_Orf1"/>
</dbReference>
<dbReference type="EMBL" id="MH475918">
    <property type="protein sequence ID" value="QBH21731.1"/>
    <property type="molecule type" value="Genomic_DNA"/>
</dbReference>
<feature type="coiled-coil region" evidence="1">
    <location>
        <begin position="59"/>
        <end position="86"/>
    </location>
</feature>
<dbReference type="Pfam" id="PF07028">
    <property type="entry name" value="DUF1319"/>
    <property type="match status" value="1"/>
</dbReference>
<reference evidence="2" key="1">
    <citation type="journal article" date="2019" name="Arch. Virol.">
        <title>Complete genome sequence of a previously undescribed badnavirus occurring in Polyscias fruticosa L. (Ming aralia).</title>
        <authorList>
            <person name="Alvarez-Quinto R.A."/>
            <person name="Lockhart B.E.L."/>
            <person name="Olszewski N."/>
        </authorList>
    </citation>
    <scope>NUCLEOTIDE SEQUENCE</scope>
    <source>
        <strain evidence="2">AR3</strain>
    </source>
</reference>
<sequence>MTERWEKSINDWYEKSHAANLEYLDLVSLPIVSNNNLAHNLACIYNRLSLHSRISIKDYYSLLDRLKSLEVENQKLRKEIKHLSQVVLENRPVTKSQLLEVAEQIASQPKAIEQQTVRLANNLAEKLERLELIVKRLEG</sequence>
<evidence type="ECO:0000313" key="2">
    <source>
        <dbReference type="EMBL" id="QBH21731.1"/>
    </source>
</evidence>
<organism evidence="2">
    <name type="scientific">Polyscias mosaic virus</name>
    <dbReference type="NCBI Taxonomy" id="2528410"/>
    <lineage>
        <taxon>Viruses</taxon>
        <taxon>Riboviria</taxon>
        <taxon>Pararnavirae</taxon>
        <taxon>Artverviricota</taxon>
        <taxon>Revtraviricetes</taxon>
        <taxon>Ortervirales</taxon>
        <taxon>Caulimoviridae</taxon>
        <taxon>Badnavirus</taxon>
        <taxon>Badnavirus tessellopolysciatis</taxon>
    </lineage>
</organism>
<evidence type="ECO:0000313" key="3">
    <source>
        <dbReference type="Proteomes" id="UP000679593"/>
    </source>
</evidence>
<accession>A0A481S8W3</accession>
<dbReference type="GeneID" id="65102907"/>
<proteinExistence type="predicted"/>
<protein>
    <submittedName>
        <fullName evidence="2">Uncharacterized protein</fullName>
    </submittedName>
</protein>
<evidence type="ECO:0000256" key="1">
    <source>
        <dbReference type="SAM" id="Coils"/>
    </source>
</evidence>
<keyword evidence="3" id="KW-1185">Reference proteome</keyword>
<keyword evidence="1" id="KW-0175">Coiled coil</keyword>
<dbReference type="RefSeq" id="YP_010087612.1">
    <property type="nucleotide sequence ID" value="NC_055562.1"/>
</dbReference>